<dbReference type="SMART" id="SM00607">
    <property type="entry name" value="FTP"/>
    <property type="match status" value="1"/>
</dbReference>
<comment type="function">
    <text evidence="1">Acts as a defensive agent. Recognizes blood group fucosylated oligosaccharides including A, B, H and Lewis B-type antigens. Does not recognize Lewis A antigen and has low affinity for monovalent haptens.</text>
</comment>
<dbReference type="InterPro" id="IPR006585">
    <property type="entry name" value="FTP1"/>
</dbReference>
<evidence type="ECO:0000313" key="12">
    <source>
        <dbReference type="EMBL" id="KAJ1158879.1"/>
    </source>
</evidence>
<comment type="caution">
    <text evidence="12">The sequence shown here is derived from an EMBL/GenBank/DDBJ whole genome shotgun (WGS) entry which is preliminary data.</text>
</comment>
<dbReference type="GO" id="GO:0001868">
    <property type="term" value="P:regulation of complement activation, lectin pathway"/>
    <property type="evidence" value="ECO:0007669"/>
    <property type="project" value="UniProtKB-ARBA"/>
</dbReference>
<keyword evidence="9" id="KW-1015">Disulfide bond</keyword>
<keyword evidence="8" id="KW-0106">Calcium</keyword>
<evidence type="ECO:0000313" key="13">
    <source>
        <dbReference type="Proteomes" id="UP001066276"/>
    </source>
</evidence>
<feature type="domain" description="Fucolectin tachylectin-4 pentraxin-1" evidence="11">
    <location>
        <begin position="23"/>
        <end position="173"/>
    </location>
</feature>
<evidence type="ECO:0000256" key="1">
    <source>
        <dbReference type="ARBA" id="ARBA00002219"/>
    </source>
</evidence>
<feature type="signal peptide" evidence="10">
    <location>
        <begin position="1"/>
        <end position="20"/>
    </location>
</feature>
<keyword evidence="5" id="KW-0964">Secreted</keyword>
<reference evidence="12" key="1">
    <citation type="journal article" date="2022" name="bioRxiv">
        <title>Sequencing and chromosome-scale assembly of the giantPleurodeles waltlgenome.</title>
        <authorList>
            <person name="Brown T."/>
            <person name="Elewa A."/>
            <person name="Iarovenko S."/>
            <person name="Subramanian E."/>
            <person name="Araus A.J."/>
            <person name="Petzold A."/>
            <person name="Susuki M."/>
            <person name="Suzuki K.-i.T."/>
            <person name="Hayashi T."/>
            <person name="Toyoda A."/>
            <person name="Oliveira C."/>
            <person name="Osipova E."/>
            <person name="Leigh N.D."/>
            <person name="Simon A."/>
            <person name="Yun M.H."/>
        </authorList>
    </citation>
    <scope>NUCLEOTIDE SEQUENCE</scope>
    <source>
        <strain evidence="12">20211129_DDA</strain>
        <tissue evidence="12">Liver</tissue>
    </source>
</reference>
<comment type="subcellular location">
    <subcellularLocation>
        <location evidence="2">Secreted</location>
    </subcellularLocation>
</comment>
<evidence type="ECO:0000256" key="4">
    <source>
        <dbReference type="ARBA" id="ARBA00011233"/>
    </source>
</evidence>
<dbReference type="SUPFAM" id="SSF49785">
    <property type="entry name" value="Galactose-binding domain-like"/>
    <property type="match status" value="1"/>
</dbReference>
<organism evidence="12 13">
    <name type="scientific">Pleurodeles waltl</name>
    <name type="common">Iberian ribbed newt</name>
    <dbReference type="NCBI Taxonomy" id="8319"/>
    <lineage>
        <taxon>Eukaryota</taxon>
        <taxon>Metazoa</taxon>
        <taxon>Chordata</taxon>
        <taxon>Craniata</taxon>
        <taxon>Vertebrata</taxon>
        <taxon>Euteleostomi</taxon>
        <taxon>Amphibia</taxon>
        <taxon>Batrachia</taxon>
        <taxon>Caudata</taxon>
        <taxon>Salamandroidea</taxon>
        <taxon>Salamandridae</taxon>
        <taxon>Pleurodelinae</taxon>
        <taxon>Pleurodeles</taxon>
    </lineage>
</organism>
<dbReference type="InterPro" id="IPR051941">
    <property type="entry name" value="BG_Antigen-Binding_Lectin"/>
</dbReference>
<dbReference type="GO" id="GO:0046872">
    <property type="term" value="F:metal ion binding"/>
    <property type="evidence" value="ECO:0007669"/>
    <property type="project" value="UniProtKB-KW"/>
</dbReference>
<keyword evidence="6" id="KW-0479">Metal-binding</keyword>
<evidence type="ECO:0000256" key="6">
    <source>
        <dbReference type="ARBA" id="ARBA00022723"/>
    </source>
</evidence>
<evidence type="ECO:0000256" key="10">
    <source>
        <dbReference type="SAM" id="SignalP"/>
    </source>
</evidence>
<comment type="similarity">
    <text evidence="3">Belongs to the fucolectin family.</text>
</comment>
<evidence type="ECO:0000256" key="3">
    <source>
        <dbReference type="ARBA" id="ARBA00010147"/>
    </source>
</evidence>
<feature type="chain" id="PRO_5043776089" description="Fucolectin tachylectin-4 pentraxin-1 domain-containing protein" evidence="10">
    <location>
        <begin position="21"/>
        <end position="180"/>
    </location>
</feature>
<dbReference type="AlphaFoldDB" id="A0AAV7S1H9"/>
<dbReference type="PANTHER" id="PTHR45713:SF8">
    <property type="entry name" value="SI:CH211-215K15.4"/>
    <property type="match status" value="1"/>
</dbReference>
<protein>
    <recommendedName>
        <fullName evidence="11">Fucolectin tachylectin-4 pentraxin-1 domain-containing protein</fullName>
    </recommendedName>
</protein>
<keyword evidence="13" id="KW-1185">Reference proteome</keyword>
<dbReference type="InterPro" id="IPR008979">
    <property type="entry name" value="Galactose-bd-like_sf"/>
</dbReference>
<proteinExistence type="inferred from homology"/>
<evidence type="ECO:0000256" key="5">
    <source>
        <dbReference type="ARBA" id="ARBA00022525"/>
    </source>
</evidence>
<sequence length="180" mass="19476">MNSFLAVLFVNVVLFGVVTGSRVENVALRGRASMSSLLAGPSAHLGYLGHAINAIDGNLHPNFYAGSCVHTNREMSPWWRVDLLAPHKIQYITITNTESAPERMGGVELLIGNSLANNGNNNPRCATISSIPSGGTQTFQCNGMVGRYVNLYTRGREDYLTPCEVEVYGYSEEQACSCGN</sequence>
<dbReference type="Pfam" id="PF22633">
    <property type="entry name" value="F5_F8_type_C_2"/>
    <property type="match status" value="1"/>
</dbReference>
<evidence type="ECO:0000256" key="2">
    <source>
        <dbReference type="ARBA" id="ARBA00004613"/>
    </source>
</evidence>
<keyword evidence="10" id="KW-0732">Signal</keyword>
<dbReference type="EMBL" id="JANPWB010000009">
    <property type="protein sequence ID" value="KAJ1158879.1"/>
    <property type="molecule type" value="Genomic_DNA"/>
</dbReference>
<dbReference type="GO" id="GO:0042806">
    <property type="term" value="F:fucose binding"/>
    <property type="evidence" value="ECO:0007669"/>
    <property type="project" value="UniProtKB-ARBA"/>
</dbReference>
<comment type="subunit">
    <text evidence="4">Homotrimer.</text>
</comment>
<evidence type="ECO:0000256" key="7">
    <source>
        <dbReference type="ARBA" id="ARBA00022734"/>
    </source>
</evidence>
<keyword evidence="7" id="KW-0430">Lectin</keyword>
<accession>A0AAV7S1H9</accession>
<dbReference type="GO" id="GO:0005576">
    <property type="term" value="C:extracellular region"/>
    <property type="evidence" value="ECO:0007669"/>
    <property type="project" value="UniProtKB-SubCell"/>
</dbReference>
<dbReference type="Proteomes" id="UP001066276">
    <property type="component" value="Chromosome 5"/>
</dbReference>
<dbReference type="GO" id="GO:0010185">
    <property type="term" value="P:regulation of cellular defense response"/>
    <property type="evidence" value="ECO:0007669"/>
    <property type="project" value="UniProtKB-ARBA"/>
</dbReference>
<name>A0AAV7S1H9_PLEWA</name>
<evidence type="ECO:0000256" key="9">
    <source>
        <dbReference type="ARBA" id="ARBA00023157"/>
    </source>
</evidence>
<gene>
    <name evidence="12" type="ORF">NDU88_011552</name>
</gene>
<evidence type="ECO:0000259" key="11">
    <source>
        <dbReference type="SMART" id="SM00607"/>
    </source>
</evidence>
<evidence type="ECO:0000256" key="8">
    <source>
        <dbReference type="ARBA" id="ARBA00022837"/>
    </source>
</evidence>
<dbReference type="Gene3D" id="2.60.120.260">
    <property type="entry name" value="Galactose-binding domain-like"/>
    <property type="match status" value="1"/>
</dbReference>
<dbReference type="PANTHER" id="PTHR45713">
    <property type="entry name" value="FTP DOMAIN-CONTAINING PROTEIN"/>
    <property type="match status" value="1"/>
</dbReference>